<dbReference type="HOGENOM" id="CLU_1714093_0_0_1"/>
<dbReference type="VEuPathDB" id="FungiDB:GMDG_02663"/>
<accession>L8G313</accession>
<evidence type="ECO:0000313" key="1">
    <source>
        <dbReference type="EMBL" id="ELR07615.1"/>
    </source>
</evidence>
<reference evidence="2" key="1">
    <citation type="submission" date="2010-09" db="EMBL/GenBank/DDBJ databases">
        <title>The genome sequence of Geomyces destructans 20631-21.</title>
        <authorList>
            <consortium name="The Broad Institute Genome Sequencing Platform"/>
            <person name="Cuomo C.A."/>
            <person name="Blehert D.S."/>
            <person name="Lorch J.M."/>
            <person name="Young S.K."/>
            <person name="Zeng Q."/>
            <person name="Gargeya S."/>
            <person name="Fitzgerald M."/>
            <person name="Haas B."/>
            <person name="Abouelleil A."/>
            <person name="Alvarado L."/>
            <person name="Arachchi H.M."/>
            <person name="Berlin A."/>
            <person name="Brown A."/>
            <person name="Chapman S.B."/>
            <person name="Chen Z."/>
            <person name="Dunbar C."/>
            <person name="Freedman E."/>
            <person name="Gearin G."/>
            <person name="Gellesch M."/>
            <person name="Goldberg J."/>
            <person name="Griggs A."/>
            <person name="Gujja S."/>
            <person name="Heiman D."/>
            <person name="Howarth C."/>
            <person name="Larson L."/>
            <person name="Lui A."/>
            <person name="MacDonald P.J.P."/>
            <person name="Montmayeur A."/>
            <person name="Murphy C."/>
            <person name="Neiman D."/>
            <person name="Pearson M."/>
            <person name="Priest M."/>
            <person name="Roberts A."/>
            <person name="Saif S."/>
            <person name="Shea T."/>
            <person name="Shenoy N."/>
            <person name="Sisk P."/>
            <person name="Stolte C."/>
            <person name="Sykes S."/>
            <person name="Wortman J."/>
            <person name="Nusbaum C."/>
            <person name="Birren B."/>
        </authorList>
    </citation>
    <scope>NUCLEOTIDE SEQUENCE [LARGE SCALE GENOMIC DNA]</scope>
    <source>
        <strain evidence="2">ATCC MYA-4855 / 20631-21</strain>
    </source>
</reference>
<evidence type="ECO:0000313" key="2">
    <source>
        <dbReference type="Proteomes" id="UP000011064"/>
    </source>
</evidence>
<sequence length="153" mass="16871">MFSVATPPKVRKTIARYATFAHIWRVAVRLQPALLTTTSQRLKGQEGWEQMLSPCHEQQGDSSRRPTRREVEKRTLSVAFAHFHRCGGARCATPCTTAPHGLQPALPTVVRLIGRLGREGSKAGRLTAADGARNGHKRRIACARVRSHNCGGR</sequence>
<keyword evidence="2" id="KW-1185">Reference proteome</keyword>
<dbReference type="EMBL" id="GL573206">
    <property type="protein sequence ID" value="ELR07615.1"/>
    <property type="molecule type" value="Genomic_DNA"/>
</dbReference>
<organism evidence="1 2">
    <name type="scientific">Pseudogymnoascus destructans (strain ATCC MYA-4855 / 20631-21)</name>
    <name type="common">Bat white-nose syndrome fungus</name>
    <name type="synonym">Geomyces destructans</name>
    <dbReference type="NCBI Taxonomy" id="658429"/>
    <lineage>
        <taxon>Eukaryota</taxon>
        <taxon>Fungi</taxon>
        <taxon>Dikarya</taxon>
        <taxon>Ascomycota</taxon>
        <taxon>Pezizomycotina</taxon>
        <taxon>Leotiomycetes</taxon>
        <taxon>Thelebolales</taxon>
        <taxon>Thelebolaceae</taxon>
        <taxon>Pseudogymnoascus</taxon>
    </lineage>
</organism>
<dbReference type="Proteomes" id="UP000011064">
    <property type="component" value="Unassembled WGS sequence"/>
</dbReference>
<name>L8G313_PSED2</name>
<proteinExistence type="predicted"/>
<protein>
    <submittedName>
        <fullName evidence="1">Uncharacterized protein</fullName>
    </submittedName>
</protein>
<dbReference type="InParanoid" id="L8G313"/>
<gene>
    <name evidence="1" type="ORF">GMDG_02663</name>
</gene>
<dbReference type="AlphaFoldDB" id="L8G313"/>